<feature type="domain" description="DUF2786" evidence="3">
    <location>
        <begin position="186"/>
        <end position="222"/>
    </location>
</feature>
<dbReference type="InterPro" id="IPR024498">
    <property type="entry name" value="DUF2786"/>
</dbReference>
<dbReference type="Pfam" id="PF23771">
    <property type="entry name" value="DUF7168"/>
    <property type="match status" value="1"/>
</dbReference>
<evidence type="ECO:0000259" key="3">
    <source>
        <dbReference type="Pfam" id="PF10979"/>
    </source>
</evidence>
<evidence type="ECO:0008006" key="7">
    <source>
        <dbReference type="Google" id="ProtNLM"/>
    </source>
</evidence>
<keyword evidence="6" id="KW-1185">Reference proteome</keyword>
<proteinExistence type="predicted"/>
<evidence type="ECO:0000259" key="4">
    <source>
        <dbReference type="Pfam" id="PF23771"/>
    </source>
</evidence>
<dbReference type="Pfam" id="PF10979">
    <property type="entry name" value="DUF2786"/>
    <property type="match status" value="1"/>
</dbReference>
<evidence type="ECO:0000313" key="6">
    <source>
        <dbReference type="Proteomes" id="UP000242219"/>
    </source>
</evidence>
<dbReference type="EMBL" id="MJUW02000067">
    <property type="protein sequence ID" value="OQD45961.1"/>
    <property type="molecule type" value="Genomic_DNA"/>
</dbReference>
<sequence length="410" mass="48250">MFFIFFICSGTTNGYNTIHHIYGLLFLILSSLHDMVLFLFLRNPPFYPMTDINDKLKTAWLRQLNEEWKTANFLYFTNSMRPPNFELAYSGTTLGRWKGGCRRCLSISVALINRHAWEYVQEVLYHEMAHQYVEEVLGIYEELPHGETFRRVCQEKGIDSTATGNIQAWVENRSNRFAVNSGNQQMLDKVHKLLALAQSPNEHEAQTAMAKAHELLLRHNLTILDTQAKRNYIHKQVGKVGRRDPAKSTISAILCKYFFVEAIWTFGYDQHRNQSGRVLEIYGTPENVEMAEYVYHYLQNVTELLWREYKKKNTISRNRHRRTFIYGILEGFYHKLEGRESENISKKLVWKGDPRLKEFYYQRNPRRIRTFSRYSRTCQDTYNSGVSQGKKLIIHKGVREGGSKKIKYLN</sequence>
<dbReference type="InterPro" id="IPR006640">
    <property type="entry name" value="SprT-like_domain"/>
</dbReference>
<keyword evidence="1" id="KW-0472">Membrane</keyword>
<protein>
    <recommendedName>
        <fullName evidence="7">DUF2786 domain-containing protein</fullName>
    </recommendedName>
</protein>
<feature type="domain" description="SprT-like" evidence="2">
    <location>
        <begin position="69"/>
        <end position="155"/>
    </location>
</feature>
<evidence type="ECO:0000256" key="1">
    <source>
        <dbReference type="SAM" id="Phobius"/>
    </source>
</evidence>
<dbReference type="Proteomes" id="UP000242219">
    <property type="component" value="Unassembled WGS sequence"/>
</dbReference>
<name>A0A1V6M0M7_9BACT</name>
<feature type="transmembrane region" description="Helical" evidence="1">
    <location>
        <begin position="24"/>
        <end position="41"/>
    </location>
</feature>
<dbReference type="Pfam" id="PF10263">
    <property type="entry name" value="SprT-like"/>
    <property type="match status" value="1"/>
</dbReference>
<keyword evidence="1" id="KW-0812">Transmembrane</keyword>
<dbReference type="GO" id="GO:0006950">
    <property type="term" value="P:response to stress"/>
    <property type="evidence" value="ECO:0007669"/>
    <property type="project" value="UniProtKB-ARBA"/>
</dbReference>
<gene>
    <name evidence="5" type="ORF">BIY37_05730</name>
</gene>
<comment type="caution">
    <text evidence="5">The sequence shown here is derived from an EMBL/GenBank/DDBJ whole genome shotgun (WGS) entry which is preliminary data.</text>
</comment>
<dbReference type="AlphaFoldDB" id="A0A1V6M0M7"/>
<dbReference type="InterPro" id="IPR055592">
    <property type="entry name" value="DUF7168"/>
</dbReference>
<evidence type="ECO:0000313" key="5">
    <source>
        <dbReference type="EMBL" id="OQD45961.1"/>
    </source>
</evidence>
<organism evidence="5 6">
    <name type="scientific">Candidatus Brocadia sapporoensis</name>
    <dbReference type="NCBI Taxonomy" id="392547"/>
    <lineage>
        <taxon>Bacteria</taxon>
        <taxon>Pseudomonadati</taxon>
        <taxon>Planctomycetota</taxon>
        <taxon>Candidatus Brocadiia</taxon>
        <taxon>Candidatus Brocadiales</taxon>
        <taxon>Candidatus Brocadiaceae</taxon>
        <taxon>Candidatus Brocadia</taxon>
    </lineage>
</organism>
<evidence type="ECO:0000259" key="2">
    <source>
        <dbReference type="Pfam" id="PF10263"/>
    </source>
</evidence>
<reference evidence="5 6" key="1">
    <citation type="journal article" date="2016" name="Genome Announc.">
        <title>Draft Genome Sequence of the Anaerobic Ammonium-Oxidizing Bacterium 'Candidatus Brocadia sp. 40'.</title>
        <authorList>
            <person name="Ali M."/>
            <person name="Haroon M.F."/>
            <person name="Narita Y."/>
            <person name="Zhang L."/>
            <person name="Rangel Shaw D."/>
            <person name="Okabe S."/>
            <person name="Saikaly P.E."/>
        </authorList>
    </citation>
    <scope>NUCLEOTIDE SEQUENCE [LARGE SCALE GENOMIC DNA]</scope>
    <source>
        <strain evidence="5 6">40</strain>
    </source>
</reference>
<accession>A0A1V6M0M7</accession>
<feature type="domain" description="DUF7168" evidence="4">
    <location>
        <begin position="234"/>
        <end position="366"/>
    </location>
</feature>
<keyword evidence="1" id="KW-1133">Transmembrane helix</keyword>